<dbReference type="HOGENOM" id="CLU_1729662_0_0_9"/>
<protein>
    <recommendedName>
        <fullName evidence="2">Phage terminase small subunit P27 family</fullName>
    </recommendedName>
</protein>
<proteinExistence type="predicted"/>
<gene>
    <name evidence="1" type="ORF">BN533_00201</name>
</gene>
<organism evidence="1">
    <name type="scientific">Phascolarctobacterium faecium</name>
    <dbReference type="NCBI Taxonomy" id="33025"/>
    <lineage>
        <taxon>Bacteria</taxon>
        <taxon>Bacillati</taxon>
        <taxon>Bacillota</taxon>
        <taxon>Negativicutes</taxon>
        <taxon>Acidaminococcales</taxon>
        <taxon>Acidaminococcaceae</taxon>
        <taxon>Phascolarctobacterium</taxon>
    </lineage>
</organism>
<evidence type="ECO:0008006" key="2">
    <source>
        <dbReference type="Google" id="ProtNLM"/>
    </source>
</evidence>
<dbReference type="STRING" id="1262914.BN533_00201"/>
<name>R6I4H7_9FIRM</name>
<comment type="caution">
    <text evidence="1">The sequence shown here is derived from an EMBL/GenBank/DDBJ whole genome shotgun (WGS) entry which is preliminary data.</text>
</comment>
<dbReference type="AlphaFoldDB" id="R6I4H7"/>
<reference evidence="1" key="1">
    <citation type="submission" date="2012-11" db="EMBL/GenBank/DDBJ databases">
        <title>Dependencies among metagenomic species, viruses, plasmids and units of genetic variation.</title>
        <authorList>
            <person name="Nielsen H.B."/>
            <person name="Almeida M."/>
            <person name="Juncker A.S."/>
            <person name="Rasmussen S."/>
            <person name="Li J."/>
            <person name="Sunagawa S."/>
            <person name="Plichta D."/>
            <person name="Gautier L."/>
            <person name="Le Chatelier E."/>
            <person name="Peletier E."/>
            <person name="Bonde I."/>
            <person name="Nielsen T."/>
            <person name="Manichanh C."/>
            <person name="Arumugam M."/>
            <person name="Batto J."/>
            <person name="Santos M.B.Q.D."/>
            <person name="Blom N."/>
            <person name="Borruel N."/>
            <person name="Burgdorf K.S."/>
            <person name="Boumezbeur F."/>
            <person name="Casellas F."/>
            <person name="Dore J."/>
            <person name="Guarner F."/>
            <person name="Hansen T."/>
            <person name="Hildebrand F."/>
            <person name="Kaas R.S."/>
            <person name="Kennedy S."/>
            <person name="Kristiansen K."/>
            <person name="Kultima J.R."/>
            <person name="Leonard P."/>
            <person name="Levenez F."/>
            <person name="Lund O."/>
            <person name="Moumen B."/>
            <person name="Le Paslier D."/>
            <person name="Pons N."/>
            <person name="Pedersen O."/>
            <person name="Prifti E."/>
            <person name="Qin J."/>
            <person name="Raes J."/>
            <person name="Tap J."/>
            <person name="Tims S."/>
            <person name="Ussery D.W."/>
            <person name="Yamada T."/>
            <person name="MetaHit consortium"/>
            <person name="Renault P."/>
            <person name="Sicheritz-Ponten T."/>
            <person name="Bork P."/>
            <person name="Wang J."/>
            <person name="Brunak S."/>
            <person name="Ehrlich S.D."/>
        </authorList>
    </citation>
    <scope>NUCLEOTIDE SEQUENCE [LARGE SCALE GENOMIC DNA]</scope>
</reference>
<accession>R6I4H7</accession>
<evidence type="ECO:0000313" key="1">
    <source>
        <dbReference type="EMBL" id="CDB45063.1"/>
    </source>
</evidence>
<sequence>MPTPAQSAKVMLFNRGNKTGKHYTKTEIEKRQNAEEKIKRAEVVLKTPAFLKEKSCAAALKIWKEIIKEGKEIELFDNVDARVLANFCRYQALFEDEAVKMFPDKKKLDMYGKQALSYAEKLGLTPTARARLVVKRANALNDDDEQDSMMA</sequence>
<dbReference type="EMBL" id="CBDS010000011">
    <property type="protein sequence ID" value="CDB45063.1"/>
    <property type="molecule type" value="Genomic_DNA"/>
</dbReference>
<dbReference type="RefSeq" id="WP_021717104.1">
    <property type="nucleotide sequence ID" value="NZ_FR885199.1"/>
</dbReference>